<name>A0ABR2VHH9_9PEZI</name>
<protein>
    <submittedName>
        <fullName evidence="13">GTPase-activator protein for ras-like GTPase</fullName>
    </submittedName>
</protein>
<dbReference type="Gene3D" id="3.40.525.10">
    <property type="entry name" value="CRAL-TRIO lipid binding domain"/>
    <property type="match status" value="1"/>
</dbReference>
<dbReference type="InterPro" id="IPR004859">
    <property type="entry name" value="Xrn1_N"/>
</dbReference>
<evidence type="ECO:0000256" key="7">
    <source>
        <dbReference type="ARBA" id="ARBA00046137"/>
    </source>
</evidence>
<feature type="compositionally biased region" description="Basic and acidic residues" evidence="10">
    <location>
        <begin position="511"/>
        <end position="521"/>
    </location>
</feature>
<dbReference type="InterPro" id="IPR011993">
    <property type="entry name" value="PH-like_dom_sf"/>
</dbReference>
<dbReference type="InterPro" id="IPR036865">
    <property type="entry name" value="CRAL-TRIO_dom_sf"/>
</dbReference>
<dbReference type="Gene3D" id="3.40.50.12390">
    <property type="match status" value="2"/>
</dbReference>
<keyword evidence="6" id="KW-0175">Coiled coil</keyword>
<dbReference type="Gene3D" id="1.10.506.10">
    <property type="entry name" value="GTPase Activation - p120gap, domain 1"/>
    <property type="match status" value="2"/>
</dbReference>
<evidence type="ECO:0000313" key="13">
    <source>
        <dbReference type="EMBL" id="KAK9426342.1"/>
    </source>
</evidence>
<dbReference type="Pfam" id="PF13716">
    <property type="entry name" value="CRAL_TRIO_2"/>
    <property type="match status" value="1"/>
</dbReference>
<keyword evidence="9" id="KW-0863">Zinc-finger</keyword>
<comment type="function">
    <text evidence="7">Possesses 5'-&gt;3' exoribonuclease activity. Required for the processing of nuclear mRNA and rRNA precursors. May promote the termination of transcription by RNA polymerase II. Essential for vegetative cell growth and chromosome segregation.</text>
</comment>
<feature type="domain" description="Ras-GAP" evidence="11">
    <location>
        <begin position="2257"/>
        <end position="2451"/>
    </location>
</feature>
<proteinExistence type="predicted"/>
<evidence type="ECO:0000256" key="6">
    <source>
        <dbReference type="ARBA" id="ARBA00023054"/>
    </source>
</evidence>
<dbReference type="Pfam" id="PF17846">
    <property type="entry name" value="XRN_M"/>
    <property type="match status" value="1"/>
</dbReference>
<dbReference type="SMART" id="SM00323">
    <property type="entry name" value="RasGAP"/>
    <property type="match status" value="1"/>
</dbReference>
<feature type="region of interest" description="Disordered" evidence="10">
    <location>
        <begin position="833"/>
        <end position="890"/>
    </location>
</feature>
<keyword evidence="3" id="KW-0540">Nuclease</keyword>
<keyword evidence="4" id="KW-0378">Hydrolase</keyword>
<evidence type="ECO:0000256" key="3">
    <source>
        <dbReference type="ARBA" id="ARBA00022722"/>
    </source>
</evidence>
<evidence type="ECO:0000256" key="10">
    <source>
        <dbReference type="SAM" id="MobiDB-lite"/>
    </source>
</evidence>
<dbReference type="InterPro" id="IPR001878">
    <property type="entry name" value="Znf_CCHC"/>
</dbReference>
<dbReference type="Pfam" id="PF03159">
    <property type="entry name" value="XRN_N"/>
    <property type="match status" value="1"/>
</dbReference>
<dbReference type="Gene3D" id="1.25.40.1050">
    <property type="match status" value="1"/>
</dbReference>
<keyword evidence="9" id="KW-0479">Metal-binding</keyword>
<dbReference type="InterPro" id="IPR008936">
    <property type="entry name" value="Rho_GTPase_activation_prot"/>
</dbReference>
<keyword evidence="2" id="KW-0698">rRNA processing</keyword>
<evidence type="ECO:0000256" key="9">
    <source>
        <dbReference type="PROSITE-ProRule" id="PRU00047"/>
    </source>
</evidence>
<evidence type="ECO:0000259" key="12">
    <source>
        <dbReference type="PROSITE" id="PS50158"/>
    </source>
</evidence>
<evidence type="ECO:0000256" key="4">
    <source>
        <dbReference type="ARBA" id="ARBA00022801"/>
    </source>
</evidence>
<dbReference type="PROSITE" id="PS00509">
    <property type="entry name" value="RAS_GTPASE_ACTIV_1"/>
    <property type="match status" value="1"/>
</dbReference>
<dbReference type="InterPro" id="IPR001251">
    <property type="entry name" value="CRAL-TRIO_dom"/>
</dbReference>
<dbReference type="PROSITE" id="PS50158">
    <property type="entry name" value="ZF_CCHC"/>
    <property type="match status" value="1"/>
</dbReference>
<feature type="region of interest" description="Disordered" evidence="10">
    <location>
        <begin position="933"/>
        <end position="975"/>
    </location>
</feature>
<feature type="domain" description="CCHC-type" evidence="12">
    <location>
        <begin position="271"/>
        <end position="285"/>
    </location>
</feature>
<evidence type="ECO:0000256" key="8">
    <source>
        <dbReference type="ARBA" id="ARBA00046943"/>
    </source>
</evidence>
<dbReference type="SUPFAM" id="SSF48371">
    <property type="entry name" value="ARM repeat"/>
    <property type="match status" value="1"/>
</dbReference>
<gene>
    <name evidence="13" type="ORF">SUNI508_02783</name>
</gene>
<feature type="compositionally biased region" description="Basic and acidic residues" evidence="10">
    <location>
        <begin position="413"/>
        <end position="433"/>
    </location>
</feature>
<feature type="region of interest" description="Disordered" evidence="10">
    <location>
        <begin position="413"/>
        <end position="453"/>
    </location>
</feature>
<dbReference type="Pfam" id="PF00616">
    <property type="entry name" value="RasGAP"/>
    <property type="match status" value="2"/>
</dbReference>
<dbReference type="InterPro" id="IPR054071">
    <property type="entry name" value="PH_NF1"/>
</dbReference>
<dbReference type="Gene3D" id="2.30.29.30">
    <property type="entry name" value="Pleckstrin-homology domain (PH domain)/Phosphotyrosine-binding domain (PTB)"/>
    <property type="match status" value="1"/>
</dbReference>
<dbReference type="Proteomes" id="UP001408356">
    <property type="component" value="Unassembled WGS sequence"/>
</dbReference>
<feature type="region of interest" description="Disordered" evidence="10">
    <location>
        <begin position="112"/>
        <end position="132"/>
    </location>
</feature>
<dbReference type="InterPro" id="IPR041412">
    <property type="entry name" value="Xrn1_helical"/>
</dbReference>
<dbReference type="Pfam" id="PF21877">
    <property type="entry name" value="PH_NF1"/>
    <property type="match status" value="1"/>
</dbReference>
<evidence type="ECO:0000256" key="5">
    <source>
        <dbReference type="ARBA" id="ARBA00022839"/>
    </source>
</evidence>
<keyword evidence="5" id="KW-0269">Exonuclease</keyword>
<dbReference type="SUPFAM" id="SSF48350">
    <property type="entry name" value="GTPase activation domain, GAP"/>
    <property type="match status" value="1"/>
</dbReference>
<evidence type="ECO:0000259" key="11">
    <source>
        <dbReference type="PROSITE" id="PS50018"/>
    </source>
</evidence>
<dbReference type="PANTHER" id="PTHR12341">
    <property type="entry name" value="5'-&gt;3' EXORIBONUCLEASE"/>
    <property type="match status" value="1"/>
</dbReference>
<dbReference type="PROSITE" id="PS50018">
    <property type="entry name" value="RAS_GTPASE_ACTIV_2"/>
    <property type="match status" value="1"/>
</dbReference>
<evidence type="ECO:0000256" key="1">
    <source>
        <dbReference type="ARBA" id="ARBA00022468"/>
    </source>
</evidence>
<comment type="caution">
    <text evidence="13">The sequence shown here is derived from an EMBL/GenBank/DDBJ whole genome shotgun (WGS) entry which is preliminary data.</text>
</comment>
<accession>A0ABR2VHH9</accession>
<reference evidence="13 14" key="1">
    <citation type="journal article" date="2024" name="J. Plant Pathol.">
        <title>Sequence and assembly of the genome of Seiridium unicorne, isolate CBS 538.82, causal agent of cypress canker disease.</title>
        <authorList>
            <person name="Scali E."/>
            <person name="Rocca G.D."/>
            <person name="Danti R."/>
            <person name="Garbelotto M."/>
            <person name="Barberini S."/>
            <person name="Baroncelli R."/>
            <person name="Emiliani G."/>
        </authorList>
    </citation>
    <scope>NUCLEOTIDE SEQUENCE [LARGE SCALE GENOMIC DNA]</scope>
    <source>
        <strain evidence="13 14">BM-138-508</strain>
    </source>
</reference>
<feature type="compositionally biased region" description="Gly residues" evidence="10">
    <location>
        <begin position="836"/>
        <end position="852"/>
    </location>
</feature>
<evidence type="ECO:0000313" key="14">
    <source>
        <dbReference type="Proteomes" id="UP001408356"/>
    </source>
</evidence>
<sequence>MGIPAAFRWLSNKYPKIVSPVIEDQPIVMDDGSTIPVDTTRPNPNGEEFDNLYLDMNGIVHPCSHPEDRPAPKDEEEMMLEVFKYTDRVVNMVRPRKLLMIAIDGVAPRAKMNQQRSRRFRSAQEAQEKEADKQELYKMIKQQNGGVLPPETLEAMTKKAFDSNSITPGTPFMDILAGSLRYWCAYKLNTDPGWSKMKVIISDATVPGEGEHKIMNFVRSQRTSPEHDPNTRHVIYGLDADLIMLGLATHEPHFRVLREDVFAQEGKVRTCRLCGQPGHEARDCRGEAKPKDDELVDKKPMPLKPFIWLHVSVLREYLAVELDIPGLPFRFDLERAIDDWVFMCFFVGNDFLPHLPALEIRENGIDTLTAIWRDNLPHMGGYLTKDGSVDLARAQFIFEGLAKQEDAIFRRRRETEERREAGAKRRRLNDQRNGRNGNRNGGEENLPAGPPKVLTHDMIVNRAPIEDANTANKSAAAVLKSQIQGLMGKSNPTNGDGPATPETPPSALGKRKADILEKDEASTPGNDSQAGTPAAPKNDPSEDTVRLWEDGYADRYYEQKFHVDPKDIEFRHQVARAYTEGLAWVLRYYFQGCPSWEWFYPYHYAPFAQDFVNLSKMEIKFEKGRISRPFEQLLSVQPAASRHVLPSEFHDLMTDPNSEIIDFYPEDFEVDLNGKKMAWQGVALLPFIDMPRLLAAAEKKYPLLSAAETARNGLGKEVLLLSEANQELYDDIISQFYSKKQGAPKHKINPRLAQGLSGRVEKQEDYLPHGSLEYPLDRNGMPNVEDDRSLTVIYEMPASAHAHKSMLLRGVELPTPALNRHDVEELRGKLRNAGRSYGGAPLGRGGYNGNRGGRINYGPGSGGRDGRQDRSPHYNGNQNRYPAPDAFPPVPPPGWVPPGFVAGFPPPPPPVHYGGGRGGSNYGGSYGGNYGGNQGYYQAPPPPQGGGYSGNGNSGSYGRDRRPYDDSRGQRGVDSEYADDEMAAISHDVAVVWLMAAFRDARRHARLDSLARPGTFSSGEVTGFSKHDSRTLSRWTWPKEFNNQGGPQWPMTVEICRGVSTWYSRNEDCWDLEAEDCFELPHRTGTQGPDFHQDEIIVITRASLLKISASSIEVVLDSLITLLEELVRAYRGLGAQPAHVFASALYVFELIADCCDASWQHQREKVANGAGENGRSVTAPVLPGTLDGILVRRIMELCKALLDPVPDGWTLPSITLLEDYTMQDALDRSNLEELGLRSASDSPGQNILRMQRGVQLEPHVKRIIEYCTAGSWHACFEYLRNTVFGIRTAATMQSGIPQPTTLAEEEKGSLTILRLLAYTWVDAQKLGSVVQELCSSFLHFKKSFQNTVAIALPMLIRRWIDRYQGEFVRLHSQHRRLDCGADTLFDMAQTAVDNPQRRAILSPMQMSLLFLLPDVFEVASGLREAKSGGMNKKMQFLDGLRKGLKNRNESAAYCVLQLLRVVRRFDIASDAAIISYAMDIQDEVRDATFRRTSSGEATLFDQDMITAAFTFLTHLNLEGSVESLAQTCLHPSSPMIFKIAIIQACAFFAREQNADEYNSLFVETVGFVQSQMKTMFAVQSSMASGNHATQRKASEANAANLTLLRNILKFLEPSPEALLENPPEDNAEAFYEDIFQGIVSCMVSPDDQVRILAGSVAKNLFSQGSVLARSRKGKRLDQQSLRSDFWRMTSAVLNNICDSHPQQGDEATLRSIRSYLESRLILLKSIQELTDPPREIPERTATSTKLETLFLVSLCSPDIETCQLVTSCIALFQEECALIDAIDSTKTGSVLLRNSDIFEEMGSRAFRFTGVVAFQKRIRNLLRRMQFPSAGILNAWEVAFDKWLHLSKDVSTAAVDSVDDRTLSEWRNYTGFLASLGGICTADQAFVLEEPAISGLKWIDRLSSENFEEPLLSRYLRLSVQLLACTNVRVRETMRDVLSTELSPNLYQPLFKALESELEVLFTGALETAGKNSDGEIIFAEQASSLLKALVERLHSPSDLGAASSVHLGALALNFAKFLEGAVDNMNCLRVKIKVCQLCEVITKKKEHLNLRDDVRIRNQLLEFIFGWIARPRSPRGDGTYGPGRQDEVIRVQKDLDKACLRSLAELTFRLPLQPGEGHNDAGTSELKSQMFHTYFNRFLSLLNYESQEGYRSDHLVPPTTRDDTTSAADLAITILSNLLSANIDVGLKHSLSIGYHDNIEIRTAFLKVLFNILVQGTEFSNLSDAAVNEKYDELLSLLTHDTQLAVAIATVCPSNEVDELTVSLLNIFESRGMAFDLMEGLIRQEIEETENESEILRRNCVATKVLSIYAKWKGAQYLRDTLQKVVERLMLTSQDLDLELDPARGIQTPEDIQKNALQLRVVTKVFIDDIRNSATSIPASFRKICSIISEAVLERFPEAKYTAVGAFIFLRFFCPAIVAPEVEGLVDTPPSKEMRRGLLLIAKVVQNLANNVLFGAKEPYMFPLNEFLTENIYDVTTFLRQISVTPDPSEIRAPDPETFDFGSCVALHRFLYDHWDQVRQKLMSRERRDYVRSPAELPRGRSPVLEPLRSLITNLGPPPLAVTWNRPQISANSPPAYSRFQQFMLRNAFRGTESFMTSRAVYDGGESKDGLSIICIILRHIDSDSIDYDTLLYCYLKIASRLWHRPFGILIDATCYNGQNEPPDDFFKKLDLLCPMELSRQLSRVYVYNMNSAFRKCLRRVLRVATKSDTSVFNPGNVDYHLIGSLQDLQAHFHLSQLHLPKETISVVTDTRFVFQPITRLSKTRGKIEVIIKVGSQFVQVTTVRKQEVHPGFRLNATVNDIFRLGEVEEAPTSIPTEDDSAFGLRADNGKIVMYFQSPKKADVLQAVRGAKVKYGKDTRTQKSFERLIRPQDVPGTLLNLALTNLAAPDSILRLASYNLLGALCRAFKFKAASKFMLIRDISVPLDPTQFIVNISKHLAEEEPQLTADFLNEFFGGWESISDEQKPLSLAYMAPWLPGLRTTLLGDETDSEKGKEKIATIFRKLIDVAITDPTLNLTLELTVWPAIYKDETLLDIFLEEVLKAALSLGLYDEHTQSLTTIVTAMGTITLRGKIISRLRKALNRSSQRPTKILPDNAVWPEICILLQFCLSLSFDCGVQSQLYLPEIFHIVTMLANTGTSDIRVLVHRILINTIHAACTSFKLDDAKLSRLRSSLETLSEPRNDIFSPPPAFVRDGASISTTQESGQSPASTEHLASLLFEVCSVAAPSVDMANAWRSRWMSLVASTAFQNNPAIQPRAFMVMGCLAREEVDDDLLYQVLVALRNAVGRFGEDNHNEMMVAIVTSLSKMMGKLMTASRYGLQLFWLAISLLRLVPPNLFNCAANFLEAVLTNIGTAGDLRNDKMAQVLLQGRGQLEDAAVPLDVAYGIHFTAENFHFAVCACLTRGLTDTMTKATALRVLSTFLEMTTTSSSFDADRLPRDVVTSPYLALIQARAVEPDELKDALYLSGLHPSSVASLGRVRSLRDFPWMKDKDLLLNTAIELVDFQYLGDAVQNRTLLWLNELAMARPSVILHLCSPVAQMLDDILLHCQNSSTLESAHALFQTMTSNPKFPTTLESSGELNEILEELGFGGLWRSCSFSQTQEPDKQCFALTEKLIELIII</sequence>
<keyword evidence="9" id="KW-0862">Zinc</keyword>
<dbReference type="InterPro" id="IPR016024">
    <property type="entry name" value="ARM-type_fold"/>
</dbReference>
<keyword evidence="14" id="KW-1185">Reference proteome</keyword>
<feature type="compositionally biased region" description="Low complexity" evidence="10">
    <location>
        <begin position="434"/>
        <end position="446"/>
    </location>
</feature>
<dbReference type="CDD" id="cd05392">
    <property type="entry name" value="RasGAP_Neurofibromin_like"/>
    <property type="match status" value="1"/>
</dbReference>
<feature type="compositionally biased region" description="Gly residues" evidence="10">
    <location>
        <begin position="945"/>
        <end position="955"/>
    </location>
</feature>
<comment type="subunit">
    <text evidence="8">Interacts with RAI1; the interaction is direct, stabilizes RAT1 protein structure and may stimulate its exoribonuclease activity. The interaction also stimulates RAI1 pyrophosphohydrolase activity, probably by recruiting it to mRNA substrates.</text>
</comment>
<dbReference type="InterPro" id="IPR027073">
    <property type="entry name" value="5_3_exoribonuclease"/>
</dbReference>
<dbReference type="EMBL" id="JARVKF010000002">
    <property type="protein sequence ID" value="KAK9426342.1"/>
    <property type="molecule type" value="Genomic_DNA"/>
</dbReference>
<dbReference type="PANTHER" id="PTHR12341:SF41">
    <property type="entry name" value="5'-3' EXORIBONUCLEASE 2"/>
    <property type="match status" value="1"/>
</dbReference>
<feature type="region of interest" description="Disordered" evidence="10">
    <location>
        <begin position="486"/>
        <end position="544"/>
    </location>
</feature>
<dbReference type="InterPro" id="IPR023152">
    <property type="entry name" value="RasGAP_CS"/>
</dbReference>
<keyword evidence="1" id="KW-0343">GTPase activation</keyword>
<dbReference type="InterPro" id="IPR001936">
    <property type="entry name" value="RasGAP_dom"/>
</dbReference>
<organism evidence="13 14">
    <name type="scientific">Seiridium unicorne</name>
    <dbReference type="NCBI Taxonomy" id="138068"/>
    <lineage>
        <taxon>Eukaryota</taxon>
        <taxon>Fungi</taxon>
        <taxon>Dikarya</taxon>
        <taxon>Ascomycota</taxon>
        <taxon>Pezizomycotina</taxon>
        <taxon>Sordariomycetes</taxon>
        <taxon>Xylariomycetidae</taxon>
        <taxon>Amphisphaeriales</taxon>
        <taxon>Sporocadaceae</taxon>
        <taxon>Seiridium</taxon>
    </lineage>
</organism>
<evidence type="ECO:0000256" key="2">
    <source>
        <dbReference type="ARBA" id="ARBA00022552"/>
    </source>
</evidence>
<feature type="compositionally biased region" description="Basic and acidic residues" evidence="10">
    <location>
        <begin position="958"/>
        <end position="974"/>
    </location>
</feature>
<dbReference type="CDD" id="cd18673">
    <property type="entry name" value="PIN_XRN1-2-like"/>
    <property type="match status" value="1"/>
</dbReference>
<dbReference type="SMART" id="SM00343">
    <property type="entry name" value="ZnF_C2HC"/>
    <property type="match status" value="1"/>
</dbReference>